<dbReference type="GO" id="GO:0004386">
    <property type="term" value="F:helicase activity"/>
    <property type="evidence" value="ECO:0007669"/>
    <property type="project" value="UniProtKB-KW"/>
</dbReference>
<dbReference type="InterPro" id="IPR000086">
    <property type="entry name" value="NUDIX_hydrolase_dom"/>
</dbReference>
<dbReference type="Gene3D" id="3.90.79.10">
    <property type="entry name" value="Nucleoside Triphosphate Pyrophosphohydrolase"/>
    <property type="match status" value="1"/>
</dbReference>
<proteinExistence type="inferred from homology"/>
<dbReference type="GO" id="GO:0016787">
    <property type="term" value="F:hydrolase activity"/>
    <property type="evidence" value="ECO:0007669"/>
    <property type="project" value="UniProtKB-KW"/>
</dbReference>
<dbReference type="PANTHER" id="PTHR18934:SF99">
    <property type="entry name" value="ATP-DEPENDENT RNA HELICASE DHX37-RELATED"/>
    <property type="match status" value="1"/>
</dbReference>
<dbReference type="Gene3D" id="3.40.50.300">
    <property type="entry name" value="P-loop containing nucleotide triphosphate hydrolases"/>
    <property type="match status" value="2"/>
</dbReference>
<organism evidence="10 11">
    <name type="scientific">Carpediemonas membranifera</name>
    <dbReference type="NCBI Taxonomy" id="201153"/>
    <lineage>
        <taxon>Eukaryota</taxon>
        <taxon>Metamonada</taxon>
        <taxon>Carpediemonas-like organisms</taxon>
        <taxon>Carpediemonas</taxon>
    </lineage>
</organism>
<evidence type="ECO:0000259" key="8">
    <source>
        <dbReference type="PROSITE" id="PS51192"/>
    </source>
</evidence>
<dbReference type="InterPro" id="IPR001650">
    <property type="entry name" value="Helicase_C-like"/>
</dbReference>
<dbReference type="Proteomes" id="UP000717585">
    <property type="component" value="Unassembled WGS sequence"/>
</dbReference>
<dbReference type="GO" id="GO:0005524">
    <property type="term" value="F:ATP binding"/>
    <property type="evidence" value="ECO:0007669"/>
    <property type="project" value="UniProtKB-KW"/>
</dbReference>
<dbReference type="InterPro" id="IPR002464">
    <property type="entry name" value="DNA/RNA_helicase_DEAH_CS"/>
</dbReference>
<dbReference type="InterPro" id="IPR014001">
    <property type="entry name" value="Helicase_ATP-bd"/>
</dbReference>
<evidence type="ECO:0000256" key="7">
    <source>
        <dbReference type="SAM" id="MobiDB-lite"/>
    </source>
</evidence>
<keyword evidence="3" id="KW-0378">Hydrolase</keyword>
<keyword evidence="6" id="KW-0175">Coiled coil</keyword>
<keyword evidence="5" id="KW-0067">ATP-binding</keyword>
<accession>A0A8J6E2U5</accession>
<dbReference type="InterPro" id="IPR015797">
    <property type="entry name" value="NUDIX_hydrolase-like_dom_sf"/>
</dbReference>
<feature type="compositionally biased region" description="Basic and acidic residues" evidence="7">
    <location>
        <begin position="99"/>
        <end position="117"/>
    </location>
</feature>
<evidence type="ECO:0000256" key="5">
    <source>
        <dbReference type="ARBA" id="ARBA00022840"/>
    </source>
</evidence>
<evidence type="ECO:0000256" key="1">
    <source>
        <dbReference type="ARBA" id="ARBA00008792"/>
    </source>
</evidence>
<dbReference type="SUPFAM" id="SSF55811">
    <property type="entry name" value="Nudix"/>
    <property type="match status" value="1"/>
</dbReference>
<comment type="similarity">
    <text evidence="1">Belongs to the DEAD box helicase family. DEAH subfamily.</text>
</comment>
<evidence type="ECO:0000256" key="3">
    <source>
        <dbReference type="ARBA" id="ARBA00022801"/>
    </source>
</evidence>
<feature type="domain" description="Helicase C-terminal" evidence="9">
    <location>
        <begin position="874"/>
        <end position="1080"/>
    </location>
</feature>
<evidence type="ECO:0000256" key="6">
    <source>
        <dbReference type="SAM" id="Coils"/>
    </source>
</evidence>
<dbReference type="EMBL" id="JAHDYR010000038">
    <property type="protein sequence ID" value="KAG9392317.1"/>
    <property type="molecule type" value="Genomic_DNA"/>
</dbReference>
<feature type="coiled-coil region" evidence="6">
    <location>
        <begin position="505"/>
        <end position="561"/>
    </location>
</feature>
<sequence>MQDEEELTELEKVLDEAGISPAKVSSVASTLERDFEIESKEDLIILLSDEKGYESIASSIKRLNTVKLRNALLPSVPERPPEAAVSAPPQNKPSTPVWERLERHNQGPEPTKPDTTTKHAAQGNKKKMKSIPITSSKPKDTTPIVVPMSEVDRRFGRIYAAAGILLLRSTRASGPQAMFTVEYRRAKWHHTETTHLPGGQKEMNETVRDTAVREFWEETDKVIAQSVVHDALGNAACLYLPQGRYVLFVAKISATSPLNDIVKLFNQRRWHNLETSAIGWMPVTCLGHSFRGKPPSDFMKKIMSHLRVREIIKDPPQPVDAVKAPSTLLKKIFSRVDAILSNPERHLLPADFDQALKPIVVKVKGPIEQLDPASAQYKALAVHVSGHPVAGIRVVNVPARQAAYSNSSGTEKKPLFHGTPHTANATAISLGGFDLSIVTNGRALGNGVYTAENIATPMGYARGSGSILMLSGKLDGQTNSQGRVHVFPDPNKVLPTAIFDFSTVYDAESRELAELRRQAEREEAEYAHIVAEARVAKGQFIADWSAAYTRLKTQARELEARLSAVKSGPGGVPDSLVLEVQAAYAELAVLDNRIPICLHKDRILSAIRDSDVLFVEAATGSGKSVMLCQYAADNQDAIVPADALPSSYASRVCVLQPKRANAESIARYVARLRNTVLGGEVGLHMGGGVHVGSDDTRIDFMTHGYFCNAAQVRGFLGSYHTIIIDEAHERSVDVEFSLAIITRYLRQIAKARADDQSVPQHPLKVVIASATLPEAAAFMNSIIPRGHLSSHLKVGCLTVSNRPFPIFTMPRPLPLTADTAAGRGQIAQSAEGQFVLTSAIVSNLLVDHAVSIAIEVLQRSQSGDILVFLPRTRDIRSALFSAYKHGDVAAGSQRYNSSFAFTCRIRPKAKHGESGARHEKELKNGKKVEFLEFSGGHTSSERQYVQSHPTDTAGRPIQRVIFTTNVAETGLTFPDLRFVIDSGLENAVVYDHAADLHFHTVAKSSQASLEQRKGRAGRVAAGTYIPLFSEEDLATRPKERPSVAETGDLTNVILRQLVQPDLVLREPISDEVRGAVLRRMAVFGLLADPQPNTVGSFELTAAGQFVARYGGQFRTALFMFACNQVGVPLQLASAAAAIIQNNSAAEKLLRAFYDLVDISGRAAAAEKKGDKTYFEATATGPGSRFSRERSKTLLRYLDRGSDHITAVRLLLLYSEAVARDADVQVSARTAGQGKISQREHVVDLLGVGQEILDELLDLMNDNQAKCFKQRLLGTAEIIDAQVRTEDGEEGVPEEDAADGTGEEAKHGARFRPDQALPPFVPTPASSALLKRALIQSHADHVAVLLQPGKANEGLSCVPLPQLGDHTDLIAAFHASAPNGGEDTQADIHGRSITAQGSAPSDTVAVYSQMISIDRNARPRVSMLTLCDVNELANSVPDWAKTTVTRVLESHRVARTVGISKAKFHALVRDSHRLRRDLEAKFGVKIDLASNGGAATLTLYAPESYIADVTRLIQTHIGRELAEVEVKFRLVPGAGKNEGFRTARGKLVDPIEQIIADATNSQSGEHCVSVSTRDNHLMVKLSGVGIQASPMVTAFVNNMMEKWLAETGTPASRDSQAMEDANHYLPNLVMITSKQQPQTSNPMVQVAHAIIWGGFKIYGGFVRDHVIRNERANDIDTVAPKGMDARAASQQLCQIMAGLGYRQNGSPKFYNAVKMQFQRGGTVIDIDVTEDTLLGAYPFVDCDVGNFTVSSTGLGLKRVWAGENDCSVASAIAHCRAKQFVFFCQPNNFSRMHAKYFGRGWTCVNNFPASVLQQFKPQHDLYMPDKAFSRDYSIQPPGWQPTM</sequence>
<keyword evidence="2" id="KW-0547">Nucleotide-binding</keyword>
<feature type="region of interest" description="Disordered" evidence="7">
    <location>
        <begin position="77"/>
        <end position="141"/>
    </location>
</feature>
<dbReference type="SUPFAM" id="SSF52540">
    <property type="entry name" value="P-loop containing nucleoside triphosphate hydrolases"/>
    <property type="match status" value="1"/>
</dbReference>
<name>A0A8J6E2U5_9EUKA</name>
<evidence type="ECO:0000256" key="4">
    <source>
        <dbReference type="ARBA" id="ARBA00022806"/>
    </source>
</evidence>
<dbReference type="Pfam" id="PF00271">
    <property type="entry name" value="Helicase_C"/>
    <property type="match status" value="1"/>
</dbReference>
<dbReference type="PROSITE" id="PS51194">
    <property type="entry name" value="HELICASE_CTER"/>
    <property type="match status" value="1"/>
</dbReference>
<dbReference type="SMART" id="SM00490">
    <property type="entry name" value="HELICc"/>
    <property type="match status" value="1"/>
</dbReference>
<dbReference type="SUPFAM" id="SSF56399">
    <property type="entry name" value="ADP-ribosylation"/>
    <property type="match status" value="1"/>
</dbReference>
<reference evidence="10" key="1">
    <citation type="submission" date="2021-05" db="EMBL/GenBank/DDBJ databases">
        <title>A free-living protist that lacks canonical eukaryotic 1 DNA replication and segregation systems.</title>
        <authorList>
            <person name="Salas-Leiva D.E."/>
            <person name="Tromer E.C."/>
            <person name="Curtis B.A."/>
            <person name="Jerlstrom-Hultqvist J."/>
            <person name="Kolisko M."/>
            <person name="Yi Z."/>
            <person name="Salas-Leiva J.S."/>
            <person name="Gallot-Lavallee L."/>
            <person name="Kops G.J.P.L."/>
            <person name="Archibald J.M."/>
            <person name="Simpson A.G.B."/>
            <person name="Roger A.J."/>
        </authorList>
    </citation>
    <scope>NUCLEOTIDE SEQUENCE</scope>
    <source>
        <strain evidence="10">BICM</strain>
    </source>
</reference>
<dbReference type="Pfam" id="PF00293">
    <property type="entry name" value="NUDIX"/>
    <property type="match status" value="1"/>
</dbReference>
<dbReference type="PROSITE" id="PS00690">
    <property type="entry name" value="DEAH_ATP_HELICASE"/>
    <property type="match status" value="1"/>
</dbReference>
<comment type="caution">
    <text evidence="10">The sequence shown here is derived from an EMBL/GenBank/DDBJ whole genome shotgun (WGS) entry which is preliminary data.</text>
</comment>
<dbReference type="CDD" id="cd17917">
    <property type="entry name" value="DEXHc_RHA-like"/>
    <property type="match status" value="1"/>
</dbReference>
<dbReference type="Gene3D" id="3.90.228.10">
    <property type="match status" value="1"/>
</dbReference>
<dbReference type="InterPro" id="IPR011545">
    <property type="entry name" value="DEAD/DEAH_box_helicase_dom"/>
</dbReference>
<dbReference type="PANTHER" id="PTHR18934">
    <property type="entry name" value="ATP-DEPENDENT RNA HELICASE"/>
    <property type="match status" value="1"/>
</dbReference>
<dbReference type="Pfam" id="PF00270">
    <property type="entry name" value="DEAD"/>
    <property type="match status" value="1"/>
</dbReference>
<feature type="domain" description="Helicase ATP-binding" evidence="8">
    <location>
        <begin position="604"/>
        <end position="775"/>
    </location>
</feature>
<feature type="region of interest" description="Disordered" evidence="7">
    <location>
        <begin position="1283"/>
        <end position="1303"/>
    </location>
</feature>
<dbReference type="InterPro" id="IPR027417">
    <property type="entry name" value="P-loop_NTPase"/>
</dbReference>
<dbReference type="GO" id="GO:0003723">
    <property type="term" value="F:RNA binding"/>
    <property type="evidence" value="ECO:0007669"/>
    <property type="project" value="TreeGrafter"/>
</dbReference>
<evidence type="ECO:0000313" key="11">
    <source>
        <dbReference type="Proteomes" id="UP000717585"/>
    </source>
</evidence>
<gene>
    <name evidence="10" type="ORF">J8273_5306</name>
</gene>
<evidence type="ECO:0000259" key="9">
    <source>
        <dbReference type="PROSITE" id="PS51194"/>
    </source>
</evidence>
<feature type="compositionally biased region" description="Acidic residues" evidence="7">
    <location>
        <begin position="1286"/>
        <end position="1301"/>
    </location>
</feature>
<keyword evidence="11" id="KW-1185">Reference proteome</keyword>
<dbReference type="SMART" id="SM00487">
    <property type="entry name" value="DEXDc"/>
    <property type="match status" value="1"/>
</dbReference>
<evidence type="ECO:0000313" key="10">
    <source>
        <dbReference type="EMBL" id="KAG9392317.1"/>
    </source>
</evidence>
<dbReference type="OrthoDB" id="6133115at2759"/>
<protein>
    <submittedName>
        <fullName evidence="10">Helicase conserved C-terminal domain</fullName>
    </submittedName>
</protein>
<evidence type="ECO:0000256" key="2">
    <source>
        <dbReference type="ARBA" id="ARBA00022741"/>
    </source>
</evidence>
<dbReference type="PROSITE" id="PS51192">
    <property type="entry name" value="HELICASE_ATP_BIND_1"/>
    <property type="match status" value="1"/>
</dbReference>
<keyword evidence="4 10" id="KW-0347">Helicase</keyword>